<reference evidence="1" key="1">
    <citation type="submission" date="2014-11" db="EMBL/GenBank/DDBJ databases">
        <authorList>
            <person name="Amaro Gonzalez C."/>
        </authorList>
    </citation>
    <scope>NUCLEOTIDE SEQUENCE</scope>
</reference>
<proteinExistence type="predicted"/>
<name>A0A0E9UHG3_ANGAN</name>
<sequence length="38" mass="4682">MWIQRELFCAYRPVFYLKPRTGLLMIFHALHSYVMVLH</sequence>
<organism evidence="1">
    <name type="scientific">Anguilla anguilla</name>
    <name type="common">European freshwater eel</name>
    <name type="synonym">Muraena anguilla</name>
    <dbReference type="NCBI Taxonomy" id="7936"/>
    <lineage>
        <taxon>Eukaryota</taxon>
        <taxon>Metazoa</taxon>
        <taxon>Chordata</taxon>
        <taxon>Craniata</taxon>
        <taxon>Vertebrata</taxon>
        <taxon>Euteleostomi</taxon>
        <taxon>Actinopterygii</taxon>
        <taxon>Neopterygii</taxon>
        <taxon>Teleostei</taxon>
        <taxon>Anguilliformes</taxon>
        <taxon>Anguillidae</taxon>
        <taxon>Anguilla</taxon>
    </lineage>
</organism>
<accession>A0A0E9UHG3</accession>
<evidence type="ECO:0000313" key="1">
    <source>
        <dbReference type="EMBL" id="JAH65299.1"/>
    </source>
</evidence>
<dbReference type="AlphaFoldDB" id="A0A0E9UHG3"/>
<reference evidence="1" key="2">
    <citation type="journal article" date="2015" name="Fish Shellfish Immunol.">
        <title>Early steps in the European eel (Anguilla anguilla)-Vibrio vulnificus interaction in the gills: Role of the RtxA13 toxin.</title>
        <authorList>
            <person name="Callol A."/>
            <person name="Pajuelo D."/>
            <person name="Ebbesson L."/>
            <person name="Teles M."/>
            <person name="MacKenzie S."/>
            <person name="Amaro C."/>
        </authorList>
    </citation>
    <scope>NUCLEOTIDE SEQUENCE</scope>
</reference>
<protein>
    <submittedName>
        <fullName evidence="1">Uncharacterized protein</fullName>
    </submittedName>
</protein>
<dbReference type="EMBL" id="GBXM01043278">
    <property type="protein sequence ID" value="JAH65299.1"/>
    <property type="molecule type" value="Transcribed_RNA"/>
</dbReference>